<dbReference type="PANTHER" id="PTHR34322:SF2">
    <property type="entry name" value="TRANSPOSASE IS200-LIKE DOMAIN-CONTAINING PROTEIN"/>
    <property type="match status" value="1"/>
</dbReference>
<dbReference type="InterPro" id="IPR036515">
    <property type="entry name" value="Transposase_17_sf"/>
</dbReference>
<dbReference type="OrthoDB" id="9814067at2"/>
<dbReference type="RefSeq" id="WP_126686434.1">
    <property type="nucleotide sequence ID" value="NZ_RYYV01000019.1"/>
</dbReference>
<proteinExistence type="predicted"/>
<dbReference type="Pfam" id="PF01797">
    <property type="entry name" value="Y1_Tnp"/>
    <property type="match status" value="1"/>
</dbReference>
<evidence type="ECO:0000313" key="3">
    <source>
        <dbReference type="Proteomes" id="UP000274358"/>
    </source>
</evidence>
<dbReference type="SUPFAM" id="SSF143422">
    <property type="entry name" value="Transposase IS200-like"/>
    <property type="match status" value="1"/>
</dbReference>
<gene>
    <name evidence="2" type="ORF">EKH80_19325</name>
</gene>
<dbReference type="Gene3D" id="3.30.70.1290">
    <property type="entry name" value="Transposase IS200-like"/>
    <property type="match status" value="1"/>
</dbReference>
<evidence type="ECO:0000259" key="1">
    <source>
        <dbReference type="SMART" id="SM01321"/>
    </source>
</evidence>
<organism evidence="2 3">
    <name type="scientific">Dyella choica</name>
    <dbReference type="NCBI Taxonomy" id="1927959"/>
    <lineage>
        <taxon>Bacteria</taxon>
        <taxon>Pseudomonadati</taxon>
        <taxon>Pseudomonadota</taxon>
        <taxon>Gammaproteobacteria</taxon>
        <taxon>Lysobacterales</taxon>
        <taxon>Rhodanobacteraceae</taxon>
        <taxon>Dyella</taxon>
    </lineage>
</organism>
<keyword evidence="3" id="KW-1185">Reference proteome</keyword>
<dbReference type="GO" id="GO:0003677">
    <property type="term" value="F:DNA binding"/>
    <property type="evidence" value="ECO:0007669"/>
    <property type="project" value="InterPro"/>
</dbReference>
<feature type="domain" description="Transposase IS200-like" evidence="1">
    <location>
        <begin position="9"/>
        <end position="123"/>
    </location>
</feature>
<dbReference type="SMART" id="SM01321">
    <property type="entry name" value="Y1_Tnp"/>
    <property type="match status" value="1"/>
</dbReference>
<reference evidence="2 3" key="1">
    <citation type="submission" date="2018-12" db="EMBL/GenBank/DDBJ databases">
        <title>Dyella dinghuensis sp. nov. DHOA06 and Dyella choica sp. nov. 4M-K27, isolated from forest soil.</title>
        <authorList>
            <person name="Qiu L.-H."/>
            <person name="Gao Z.-H."/>
        </authorList>
    </citation>
    <scope>NUCLEOTIDE SEQUENCE [LARGE SCALE GENOMIC DNA]</scope>
    <source>
        <strain evidence="2 3">4M-K27</strain>
    </source>
</reference>
<sequence>MPRAPRFDLAYVPQHIIQRGHDGAECFYAPADYRSYLVQLLHASSRWQCLVHAYVLMPNHVHLLVTPSCVGALAHMMQGLGRNYVSYFNSTYHRSGTLWEGRYKSCLVGSDYVLSCQCYIELNPVRSGLVGEPSSYPWSSYACNALGKPDPVVVPHAEFVALGNYREQCMRAYRQLFAADIEPAVLREIRTYIQQQRALGSPAFQERVEAMLGRCAKARPAHRPRKRPEAIGRV</sequence>
<dbReference type="EMBL" id="RYYV01000019">
    <property type="protein sequence ID" value="RUL71097.1"/>
    <property type="molecule type" value="Genomic_DNA"/>
</dbReference>
<dbReference type="InterPro" id="IPR002686">
    <property type="entry name" value="Transposase_17"/>
</dbReference>
<dbReference type="GO" id="GO:0006313">
    <property type="term" value="P:DNA transposition"/>
    <property type="evidence" value="ECO:0007669"/>
    <property type="project" value="InterPro"/>
</dbReference>
<name>A0A432M1F1_9GAMM</name>
<dbReference type="GO" id="GO:0004803">
    <property type="term" value="F:transposase activity"/>
    <property type="evidence" value="ECO:0007669"/>
    <property type="project" value="InterPro"/>
</dbReference>
<evidence type="ECO:0000313" key="2">
    <source>
        <dbReference type="EMBL" id="RUL71097.1"/>
    </source>
</evidence>
<dbReference type="PANTHER" id="PTHR34322">
    <property type="entry name" value="TRANSPOSASE, Y1_TNP DOMAIN-CONTAINING"/>
    <property type="match status" value="1"/>
</dbReference>
<dbReference type="Proteomes" id="UP000274358">
    <property type="component" value="Unassembled WGS sequence"/>
</dbReference>
<dbReference type="AlphaFoldDB" id="A0A432M1F1"/>
<comment type="caution">
    <text evidence="2">The sequence shown here is derived from an EMBL/GenBank/DDBJ whole genome shotgun (WGS) entry which is preliminary data.</text>
</comment>
<protein>
    <submittedName>
        <fullName evidence="2">Transposase</fullName>
    </submittedName>
</protein>
<accession>A0A432M1F1</accession>